<dbReference type="SUPFAM" id="SSF46894">
    <property type="entry name" value="C-terminal effector domain of the bipartite response regulators"/>
    <property type="match status" value="1"/>
</dbReference>
<organism evidence="6 7">
    <name type="scientific">Raoultibacter timonensis</name>
    <dbReference type="NCBI Taxonomy" id="1907662"/>
    <lineage>
        <taxon>Bacteria</taxon>
        <taxon>Bacillati</taxon>
        <taxon>Actinomycetota</taxon>
        <taxon>Coriobacteriia</taxon>
        <taxon>Eggerthellales</taxon>
        <taxon>Eggerthellaceae</taxon>
        <taxon>Raoultibacter</taxon>
    </lineage>
</organism>
<feature type="transmembrane region" description="Helical" evidence="4">
    <location>
        <begin position="292"/>
        <end position="309"/>
    </location>
</feature>
<dbReference type="InterPro" id="IPR036388">
    <property type="entry name" value="WH-like_DNA-bd_sf"/>
</dbReference>
<keyword evidence="4" id="KW-0472">Membrane</keyword>
<dbReference type="EMBL" id="AP025564">
    <property type="protein sequence ID" value="BDE95361.1"/>
    <property type="molecule type" value="Genomic_DNA"/>
</dbReference>
<evidence type="ECO:0000313" key="7">
    <source>
        <dbReference type="Proteomes" id="UP001320544"/>
    </source>
</evidence>
<feature type="transmembrane region" description="Helical" evidence="4">
    <location>
        <begin position="113"/>
        <end position="134"/>
    </location>
</feature>
<reference evidence="6 7" key="1">
    <citation type="submission" date="2022-01" db="EMBL/GenBank/DDBJ databases">
        <title>Novel bile acid biosynthetic pathways are enriched in the microbiome of centenarians.</title>
        <authorList>
            <person name="Sato Y."/>
            <person name="Atarashi K."/>
            <person name="Plichta R.D."/>
            <person name="Arai Y."/>
            <person name="Sasajima S."/>
            <person name="Kearney M.S."/>
            <person name="Suda W."/>
            <person name="Takeshita K."/>
            <person name="Sasaki T."/>
            <person name="Okamoto S."/>
            <person name="Skelly N.A."/>
            <person name="Okamura Y."/>
            <person name="Vlamakis H."/>
            <person name="Li Y."/>
            <person name="Tanoue T."/>
            <person name="Takei H."/>
            <person name="Nittono H."/>
            <person name="Narushima S."/>
            <person name="Irie J."/>
            <person name="Itoh H."/>
            <person name="Moriya K."/>
            <person name="Sugiura Y."/>
            <person name="Suematsu M."/>
            <person name="Moritoki N."/>
            <person name="Shibata S."/>
            <person name="Littman R.D."/>
            <person name="Fischbach A.M."/>
            <person name="Uwamino Y."/>
            <person name="Inoue T."/>
            <person name="Honda A."/>
            <person name="Hattori M."/>
            <person name="Murai T."/>
            <person name="Xavier J.R."/>
            <person name="Hirose N."/>
            <person name="Honda K."/>
        </authorList>
    </citation>
    <scope>NUCLEOTIDE SEQUENCE [LARGE SCALE GENOMIC DNA]</scope>
    <source>
        <strain evidence="6 7">CE91-St30</strain>
    </source>
</reference>
<dbReference type="Proteomes" id="UP001320544">
    <property type="component" value="Chromosome"/>
</dbReference>
<feature type="transmembrane region" description="Helical" evidence="4">
    <location>
        <begin position="146"/>
        <end position="164"/>
    </location>
</feature>
<dbReference type="InterPro" id="IPR000792">
    <property type="entry name" value="Tscrpt_reg_LuxR_C"/>
</dbReference>
<feature type="transmembrane region" description="Helical" evidence="4">
    <location>
        <begin position="263"/>
        <end position="280"/>
    </location>
</feature>
<keyword evidence="7" id="KW-1185">Reference proteome</keyword>
<protein>
    <recommendedName>
        <fullName evidence="5">HTH luxR-type domain-containing protein</fullName>
    </recommendedName>
</protein>
<keyword evidence="1" id="KW-0805">Transcription regulation</keyword>
<feature type="domain" description="HTH luxR-type" evidence="5">
    <location>
        <begin position="435"/>
        <end position="500"/>
    </location>
</feature>
<feature type="transmembrane region" description="Helical" evidence="4">
    <location>
        <begin position="170"/>
        <end position="190"/>
    </location>
</feature>
<evidence type="ECO:0000256" key="1">
    <source>
        <dbReference type="ARBA" id="ARBA00023015"/>
    </source>
</evidence>
<feature type="transmembrane region" description="Helical" evidence="4">
    <location>
        <begin position="57"/>
        <end position="76"/>
    </location>
</feature>
<accession>A0ABM7WGK2</accession>
<dbReference type="SMART" id="SM00421">
    <property type="entry name" value="HTH_LUXR"/>
    <property type="match status" value="1"/>
</dbReference>
<name>A0ABM7WGK2_9ACTN</name>
<dbReference type="RefSeq" id="WP_279611954.1">
    <property type="nucleotide sequence ID" value="NZ_AP025564.1"/>
</dbReference>
<evidence type="ECO:0000259" key="5">
    <source>
        <dbReference type="PROSITE" id="PS50043"/>
    </source>
</evidence>
<evidence type="ECO:0000256" key="2">
    <source>
        <dbReference type="ARBA" id="ARBA00023125"/>
    </source>
</evidence>
<dbReference type="CDD" id="cd06170">
    <property type="entry name" value="LuxR_C_like"/>
    <property type="match status" value="1"/>
</dbReference>
<dbReference type="Pfam" id="PF00196">
    <property type="entry name" value="GerE"/>
    <property type="match status" value="1"/>
</dbReference>
<dbReference type="PANTHER" id="PTHR44688:SF16">
    <property type="entry name" value="DNA-BINDING TRANSCRIPTIONAL ACTIVATOR DEVR_DOSR"/>
    <property type="match status" value="1"/>
</dbReference>
<dbReference type="PANTHER" id="PTHR44688">
    <property type="entry name" value="DNA-BINDING TRANSCRIPTIONAL ACTIVATOR DEVR_DOSR"/>
    <property type="match status" value="1"/>
</dbReference>
<keyword evidence="2" id="KW-0238">DNA-binding</keyword>
<dbReference type="InterPro" id="IPR016032">
    <property type="entry name" value="Sig_transdc_resp-reg_C-effctor"/>
</dbReference>
<dbReference type="PRINTS" id="PR00038">
    <property type="entry name" value="HTHLUXR"/>
</dbReference>
<evidence type="ECO:0000256" key="4">
    <source>
        <dbReference type="SAM" id="Phobius"/>
    </source>
</evidence>
<sequence>MNDSHAFLRYLNARSKLVLRPSLLLLGPFLASMPLFIPNARIIRDLSGNAAGVDSLVLAMAAACLVLSVVLGLYAVKKPRWAGFGGAALCAAAVVYVLSQAALWVLLLAERDFGAAIACLGVVLGVSSMPLVMAWMGRYAMDVRNVMLYGALSCISASLLAWGLSLLPAVPAAILFVLCAVAGGLAPLVTGDRRSTGQGREARGLEAAALSDAPSGAGVVGFGDSLRNLLSVIWLPLLGFLVCIFVSASCEFSLDGATLRSEFIGGAIAAVIAIAVCLMPHKTPFVLLVEKLVIPAFVAVSIILGGFPAGSSPFYLGASVIFSPMMFLSLFALASLVAIAAAGEFSLPFVFGAAFFSGNLVTLLGLAAGGGIASSDAMGPVVWVMICGYFAVVIINLGYSSWRQLFRLGDEEDAASSVEVDPELLEAYRHQQIDALAVERGLTNRERELLEYLSRGYGSSFIAKTLFISDNTARTHIRNIYRKLGVSSREELLSIFNDGSRAGEGLLSR</sequence>
<keyword evidence="4" id="KW-0812">Transmembrane</keyword>
<feature type="transmembrane region" description="Helical" evidence="4">
    <location>
        <begin position="381"/>
        <end position="399"/>
    </location>
</feature>
<feature type="transmembrane region" description="Helical" evidence="4">
    <location>
        <begin position="229"/>
        <end position="248"/>
    </location>
</feature>
<keyword evidence="4" id="KW-1133">Transmembrane helix</keyword>
<evidence type="ECO:0000313" key="6">
    <source>
        <dbReference type="EMBL" id="BDE95361.1"/>
    </source>
</evidence>
<feature type="transmembrane region" description="Helical" evidence="4">
    <location>
        <begin position="349"/>
        <end position="369"/>
    </location>
</feature>
<feature type="transmembrane region" description="Helical" evidence="4">
    <location>
        <begin position="83"/>
        <end position="107"/>
    </location>
</feature>
<dbReference type="PROSITE" id="PS50043">
    <property type="entry name" value="HTH_LUXR_2"/>
    <property type="match status" value="1"/>
</dbReference>
<evidence type="ECO:0000256" key="3">
    <source>
        <dbReference type="ARBA" id="ARBA00023163"/>
    </source>
</evidence>
<keyword evidence="3" id="KW-0804">Transcription</keyword>
<feature type="transmembrane region" description="Helical" evidence="4">
    <location>
        <begin position="315"/>
        <end position="342"/>
    </location>
</feature>
<feature type="transmembrane region" description="Helical" evidence="4">
    <location>
        <begin position="17"/>
        <end position="37"/>
    </location>
</feature>
<dbReference type="Gene3D" id="1.10.10.10">
    <property type="entry name" value="Winged helix-like DNA-binding domain superfamily/Winged helix DNA-binding domain"/>
    <property type="match status" value="1"/>
</dbReference>
<gene>
    <name evidence="6" type="ORF">CE91St30_06940</name>
</gene>
<proteinExistence type="predicted"/>